<keyword evidence="2" id="KW-0812">Transmembrane</keyword>
<dbReference type="EMBL" id="JANAWD010000079">
    <property type="protein sequence ID" value="KAJ3487929.1"/>
    <property type="molecule type" value="Genomic_DNA"/>
</dbReference>
<sequence>MAPAPAPGEPRESPKPQPLGNGPFITLFTICTLCAIFILWRRASAIRAVVGHQLKSWAGRREGAIRLSLDDGPAAHEFLQDDYDEDNADIADDEPLAMRAQQLKSIERRDEGETRRSIELVLPNTPPPPPPKT</sequence>
<feature type="compositionally biased region" description="Basic and acidic residues" evidence="1">
    <location>
        <begin position="105"/>
        <end position="118"/>
    </location>
</feature>
<keyword evidence="4" id="KW-1185">Reference proteome</keyword>
<proteinExistence type="predicted"/>
<feature type="compositionally biased region" description="Pro residues" evidence="1">
    <location>
        <begin position="124"/>
        <end position="133"/>
    </location>
</feature>
<evidence type="ECO:0000256" key="1">
    <source>
        <dbReference type="SAM" id="MobiDB-lite"/>
    </source>
</evidence>
<evidence type="ECO:0000256" key="2">
    <source>
        <dbReference type="SAM" id="Phobius"/>
    </source>
</evidence>
<evidence type="ECO:0000313" key="4">
    <source>
        <dbReference type="Proteomes" id="UP001212997"/>
    </source>
</evidence>
<evidence type="ECO:0000313" key="3">
    <source>
        <dbReference type="EMBL" id="KAJ3487929.1"/>
    </source>
</evidence>
<name>A0AAD5V7E6_9APHY</name>
<comment type="caution">
    <text evidence="3">The sequence shown here is derived from an EMBL/GenBank/DDBJ whole genome shotgun (WGS) entry which is preliminary data.</text>
</comment>
<protein>
    <submittedName>
        <fullName evidence="3">Uncharacterized protein</fullName>
    </submittedName>
</protein>
<keyword evidence="2" id="KW-0472">Membrane</keyword>
<feature type="region of interest" description="Disordered" evidence="1">
    <location>
        <begin position="104"/>
        <end position="133"/>
    </location>
</feature>
<gene>
    <name evidence="3" type="ORF">NLI96_g3209</name>
</gene>
<accession>A0AAD5V7E6</accession>
<keyword evidence="2" id="KW-1133">Transmembrane helix</keyword>
<reference evidence="3" key="1">
    <citation type="submission" date="2022-07" db="EMBL/GenBank/DDBJ databases">
        <title>Genome Sequence of Physisporinus lineatus.</title>
        <authorList>
            <person name="Buettner E."/>
        </authorList>
    </citation>
    <scope>NUCLEOTIDE SEQUENCE</scope>
    <source>
        <strain evidence="3">VT162</strain>
    </source>
</reference>
<dbReference type="AlphaFoldDB" id="A0AAD5V7E6"/>
<dbReference type="Proteomes" id="UP001212997">
    <property type="component" value="Unassembled WGS sequence"/>
</dbReference>
<feature type="transmembrane region" description="Helical" evidence="2">
    <location>
        <begin position="20"/>
        <end position="40"/>
    </location>
</feature>
<organism evidence="3 4">
    <name type="scientific">Meripilus lineatus</name>
    <dbReference type="NCBI Taxonomy" id="2056292"/>
    <lineage>
        <taxon>Eukaryota</taxon>
        <taxon>Fungi</taxon>
        <taxon>Dikarya</taxon>
        <taxon>Basidiomycota</taxon>
        <taxon>Agaricomycotina</taxon>
        <taxon>Agaricomycetes</taxon>
        <taxon>Polyporales</taxon>
        <taxon>Meripilaceae</taxon>
        <taxon>Meripilus</taxon>
    </lineage>
</organism>